<accession>A0A923FWL5</accession>
<reference evidence="1" key="1">
    <citation type="journal article" date="2020" name="Microorganisms">
        <title>Reliable Identification of Environmental Pseudomonas Isolates Using the rpoD Gene.</title>
        <authorList>
            <consortium name="The Broad Institute Genome Sequencing Platform"/>
            <person name="Girard L."/>
            <person name="Lood C."/>
            <person name="Rokni-Zadeh H."/>
            <person name="van Noort V."/>
            <person name="Lavigne R."/>
            <person name="De Mot R."/>
        </authorList>
    </citation>
    <scope>NUCLEOTIDE SEQUENCE</scope>
    <source>
        <strain evidence="1">SWRI10</strain>
    </source>
</reference>
<evidence type="ECO:0000313" key="1">
    <source>
        <dbReference type="EMBL" id="MBC3440507.1"/>
    </source>
</evidence>
<comment type="caution">
    <text evidence="1">The sequence shown here is derived from an EMBL/GenBank/DDBJ whole genome shotgun (WGS) entry which is preliminary data.</text>
</comment>
<dbReference type="EMBL" id="JABWRE020000001">
    <property type="protein sequence ID" value="MBV4534600.1"/>
    <property type="molecule type" value="Genomic_DNA"/>
</dbReference>
<name>A0A923FWL5_9PSED</name>
<reference evidence="1" key="2">
    <citation type="submission" date="2020-07" db="EMBL/GenBank/DDBJ databases">
        <authorList>
            <person name="Lood C."/>
            <person name="Girard L."/>
        </authorList>
    </citation>
    <scope>NUCLEOTIDE SEQUENCE</scope>
    <source>
        <strain evidence="1">SWRI10</strain>
    </source>
</reference>
<sequence length="177" mass="20743">MSDNNLVRSFVAVLYHVGEEVRPVKVITRSDHWLPGYNGRLVTEGGTRSFQVKTLDFSFQVISPYLEKMRTYITCATDFAGFKDDILLYDERDYPYLASDFWEKPEDFGKSAQWDLIYTGEVREYEGEPRAVFKLWNVAQAKFVRLVHYSPFTYLQLTASENASHFMFKAIKDVKYR</sequence>
<evidence type="ECO:0000313" key="2">
    <source>
        <dbReference type="EMBL" id="MBV4534600.1"/>
    </source>
</evidence>
<proteinExistence type="predicted"/>
<dbReference type="RefSeq" id="WP_186554070.1">
    <property type="nucleotide sequence ID" value="NZ_JABWRE020000001.1"/>
</dbReference>
<gene>
    <name evidence="2" type="ORF">HU737_001245</name>
    <name evidence="1" type="ORF">HU737_07440</name>
</gene>
<dbReference type="Proteomes" id="UP000599879">
    <property type="component" value="Unassembled WGS sequence"/>
</dbReference>
<dbReference type="EMBL" id="JABWRE010000004">
    <property type="protein sequence ID" value="MBC3440507.1"/>
    <property type="molecule type" value="Genomic_DNA"/>
</dbReference>
<reference evidence="2" key="3">
    <citation type="submission" date="2021-06" db="EMBL/GenBank/DDBJ databases">
        <title>Updating the genus Pseudomonas: Description of 43 new species and partition of the Pseudomonas putida group.</title>
        <authorList>
            <person name="Girard L."/>
            <person name="Lood C."/>
            <person name="Vandamme P."/>
            <person name="Rokni-Zadeh H."/>
            <person name="Van Noort V."/>
            <person name="Hofte M."/>
            <person name="Lavigne R."/>
            <person name="De Mot R."/>
        </authorList>
    </citation>
    <scope>NUCLEOTIDE SEQUENCE</scope>
    <source>
        <strain evidence="2">SWRI10</strain>
    </source>
</reference>
<dbReference type="AlphaFoldDB" id="A0A923FWL5"/>
<organism evidence="1">
    <name type="scientific">Pseudomonas urmiensis</name>
    <dbReference type="NCBI Taxonomy" id="2745493"/>
    <lineage>
        <taxon>Bacteria</taxon>
        <taxon>Pseudomonadati</taxon>
        <taxon>Pseudomonadota</taxon>
        <taxon>Gammaproteobacteria</taxon>
        <taxon>Pseudomonadales</taxon>
        <taxon>Pseudomonadaceae</taxon>
        <taxon>Pseudomonas</taxon>
    </lineage>
</organism>
<protein>
    <submittedName>
        <fullName evidence="1">Uncharacterized protein</fullName>
    </submittedName>
</protein>